<dbReference type="OrthoDB" id="5856527at2759"/>
<dbReference type="PANTHER" id="PTHR23294">
    <property type="entry name" value="ET TRANSLATION PRODUCT-RELATED"/>
    <property type="match status" value="1"/>
</dbReference>
<keyword evidence="4 6" id="KW-1133">Transmembrane helix</keyword>
<feature type="transmembrane region" description="Helical" evidence="6">
    <location>
        <begin position="451"/>
        <end position="473"/>
    </location>
</feature>
<sequence length="553" mass="60872">MNTAKYQIVCAAILGFGQLCIMAGFDAESFILESVIHSIHERNPSLISQYAGYYGQAICYAGYMITCLFSSSLIIMTNAKTVLFTSAVCFAMFPIGFFFTNQYYFFVSSAITGIGFSLFYQGQGSYMASHSTRNTIEFNDSVSWSIGCFCLIVGSCIIGTITTFTAAEIPVQDVLMNSTLAKVERRYSDTEITLLFGMFALFSILGSIFFAFLPSEDVDGCIESGTMHGTPFDEFKATCATLIEPQMLKLFPLFALCGANISFFLSILPTAFQFNMNNSGMIYLPAIYSFGVGIGEISSIFFGLLPSEDVEGCIESGTKRGTPFDEFKATCATLIEPQMLKLFPLFALCGANMSFFLSILPTSLQFNMNNTEMVYLLAIYSFGIGIGEILTGFFISAMSKKIKDFALQPTLSIAVVCLCTYCGLVLASTPYDAPMRPTHEQPLLFQQSQLFILILAVIIGIVDNCINTVRGVICTLSMPSRRTQAHAISKLIQAATSCALFFLSPLLNIYYYTIGLPILSLITVFLFFPVSRRTQRMERKITTENLSKASARV</sequence>
<feature type="transmembrane region" description="Helical" evidence="6">
    <location>
        <begin position="141"/>
        <end position="167"/>
    </location>
</feature>
<name>A0A8S1E9Z0_9PELO</name>
<evidence type="ECO:0000256" key="6">
    <source>
        <dbReference type="SAM" id="Phobius"/>
    </source>
</evidence>
<gene>
    <name evidence="7" type="ORF">CBOVIS_LOCUS1699</name>
</gene>
<feature type="transmembrane region" description="Helical" evidence="6">
    <location>
        <begin position="51"/>
        <end position="69"/>
    </location>
</feature>
<feature type="transmembrane region" description="Helical" evidence="6">
    <location>
        <begin position="81"/>
        <end position="97"/>
    </location>
</feature>
<comment type="subcellular location">
    <subcellularLocation>
        <location evidence="1">Membrane</location>
        <topology evidence="1">Multi-pass membrane protein</topology>
    </subcellularLocation>
</comment>
<feature type="transmembrane region" description="Helical" evidence="6">
    <location>
        <begin position="192"/>
        <end position="213"/>
    </location>
</feature>
<feature type="transmembrane region" description="Helical" evidence="6">
    <location>
        <begin position="373"/>
        <end position="398"/>
    </location>
</feature>
<dbReference type="Pfam" id="PF05978">
    <property type="entry name" value="UNC-93"/>
    <property type="match status" value="1"/>
</dbReference>
<dbReference type="InterPro" id="IPR010291">
    <property type="entry name" value="Ion_channel_UNC-93"/>
</dbReference>
<evidence type="ECO:0000256" key="3">
    <source>
        <dbReference type="ARBA" id="ARBA00022692"/>
    </source>
</evidence>
<evidence type="ECO:0000256" key="2">
    <source>
        <dbReference type="ARBA" id="ARBA00009172"/>
    </source>
</evidence>
<feature type="transmembrane region" description="Helical" evidence="6">
    <location>
        <begin position="410"/>
        <end position="431"/>
    </location>
</feature>
<feature type="transmembrane region" description="Helical" evidence="6">
    <location>
        <begin position="286"/>
        <end position="305"/>
    </location>
</feature>
<organism evidence="7 8">
    <name type="scientific">Caenorhabditis bovis</name>
    <dbReference type="NCBI Taxonomy" id="2654633"/>
    <lineage>
        <taxon>Eukaryota</taxon>
        <taxon>Metazoa</taxon>
        <taxon>Ecdysozoa</taxon>
        <taxon>Nematoda</taxon>
        <taxon>Chromadorea</taxon>
        <taxon>Rhabditida</taxon>
        <taxon>Rhabditina</taxon>
        <taxon>Rhabditomorpha</taxon>
        <taxon>Rhabditoidea</taxon>
        <taxon>Rhabditidae</taxon>
        <taxon>Peloderinae</taxon>
        <taxon>Caenorhabditis</taxon>
    </lineage>
</organism>
<dbReference type="Gene3D" id="1.20.1250.20">
    <property type="entry name" value="MFS general substrate transporter like domains"/>
    <property type="match status" value="2"/>
</dbReference>
<dbReference type="EMBL" id="CADEPM010000001">
    <property type="protein sequence ID" value="CAB3398426.1"/>
    <property type="molecule type" value="Genomic_DNA"/>
</dbReference>
<feature type="transmembrane region" description="Helical" evidence="6">
    <location>
        <begin position="509"/>
        <end position="530"/>
    </location>
</feature>
<accession>A0A8S1E9Z0</accession>
<proteinExistence type="inferred from homology"/>
<keyword evidence="3 6" id="KW-0812">Transmembrane</keyword>
<dbReference type="SUPFAM" id="SSF103473">
    <property type="entry name" value="MFS general substrate transporter"/>
    <property type="match status" value="2"/>
</dbReference>
<evidence type="ECO:0000256" key="4">
    <source>
        <dbReference type="ARBA" id="ARBA00022989"/>
    </source>
</evidence>
<feature type="transmembrane region" description="Helical" evidence="6">
    <location>
        <begin position="250"/>
        <end position="274"/>
    </location>
</feature>
<dbReference type="Proteomes" id="UP000494206">
    <property type="component" value="Unassembled WGS sequence"/>
</dbReference>
<dbReference type="AlphaFoldDB" id="A0A8S1E9Z0"/>
<comment type="caution">
    <text evidence="7">The sequence shown here is derived from an EMBL/GenBank/DDBJ whole genome shotgun (WGS) entry which is preliminary data.</text>
</comment>
<evidence type="ECO:0000256" key="5">
    <source>
        <dbReference type="ARBA" id="ARBA00023136"/>
    </source>
</evidence>
<keyword evidence="5 6" id="KW-0472">Membrane</keyword>
<evidence type="ECO:0000313" key="8">
    <source>
        <dbReference type="Proteomes" id="UP000494206"/>
    </source>
</evidence>
<dbReference type="InterPro" id="IPR036259">
    <property type="entry name" value="MFS_trans_sf"/>
</dbReference>
<evidence type="ECO:0000256" key="1">
    <source>
        <dbReference type="ARBA" id="ARBA00004141"/>
    </source>
</evidence>
<dbReference type="PANTHER" id="PTHR23294:SF18">
    <property type="entry name" value="UNC93-LIKE PROTEIN MFSD11"/>
    <property type="match status" value="1"/>
</dbReference>
<protein>
    <submittedName>
        <fullName evidence="7">Uncharacterized protein</fullName>
    </submittedName>
</protein>
<evidence type="ECO:0000313" key="7">
    <source>
        <dbReference type="EMBL" id="CAB3398426.1"/>
    </source>
</evidence>
<reference evidence="7 8" key="1">
    <citation type="submission" date="2020-04" db="EMBL/GenBank/DDBJ databases">
        <authorList>
            <person name="Laetsch R D."/>
            <person name="Stevens L."/>
            <person name="Kumar S."/>
            <person name="Blaxter L. M."/>
        </authorList>
    </citation>
    <scope>NUCLEOTIDE SEQUENCE [LARGE SCALE GENOMIC DNA]</scope>
</reference>
<feature type="transmembrane region" description="Helical" evidence="6">
    <location>
        <begin position="485"/>
        <end position="503"/>
    </location>
</feature>
<feature type="transmembrane region" description="Helical" evidence="6">
    <location>
        <begin position="342"/>
        <end position="361"/>
    </location>
</feature>
<feature type="transmembrane region" description="Helical" evidence="6">
    <location>
        <begin position="103"/>
        <end position="120"/>
    </location>
</feature>
<comment type="similarity">
    <text evidence="2">Belongs to the unc-93 family.</text>
</comment>
<dbReference type="GO" id="GO:0016020">
    <property type="term" value="C:membrane"/>
    <property type="evidence" value="ECO:0007669"/>
    <property type="project" value="UniProtKB-SubCell"/>
</dbReference>
<dbReference type="InterPro" id="IPR051617">
    <property type="entry name" value="UNC-93-like_regulator"/>
</dbReference>
<keyword evidence="8" id="KW-1185">Reference proteome</keyword>